<sequence length="103" mass="11935">MNFSLLLRFFLSVWGQVCSYRVNYCIAWYVFSLLHICLRQIKGDLVGGRVSTTPGVVFLRIRNALAQARDPFGIAEQLRTDYNDINNISPERWPDKRLIAINE</sequence>
<dbReference type="EMBL" id="CP002198">
    <property type="protein sequence ID" value="ADN12937.1"/>
    <property type="molecule type" value="Genomic_DNA"/>
</dbReference>
<proteinExistence type="predicted"/>
<evidence type="ECO:0000313" key="1">
    <source>
        <dbReference type="EMBL" id="ADN12937.1"/>
    </source>
</evidence>
<dbReference type="HOGENOM" id="CLU_2259098_0_0_3"/>
<name>E0UD57_GLOV7</name>
<gene>
    <name evidence="1" type="ordered locus">Cyan7822_0923</name>
</gene>
<dbReference type="Proteomes" id="UP000008206">
    <property type="component" value="Chromosome"/>
</dbReference>
<dbReference type="RefSeq" id="WP_013321046.1">
    <property type="nucleotide sequence ID" value="NC_014501.1"/>
</dbReference>
<evidence type="ECO:0000313" key="2">
    <source>
        <dbReference type="Proteomes" id="UP000008206"/>
    </source>
</evidence>
<dbReference type="AlphaFoldDB" id="E0UD57"/>
<dbReference type="KEGG" id="cyj:Cyan7822_0923"/>
<reference evidence="2" key="1">
    <citation type="journal article" date="2011" name="MBio">
        <title>Novel metabolic attributes of the genus Cyanothece, comprising a group of unicellular nitrogen-fixing Cyanobacteria.</title>
        <authorList>
            <person name="Bandyopadhyay A."/>
            <person name="Elvitigala T."/>
            <person name="Welsh E."/>
            <person name="Stockel J."/>
            <person name="Liberton M."/>
            <person name="Min H."/>
            <person name="Sherman L.A."/>
            <person name="Pakrasi H.B."/>
        </authorList>
    </citation>
    <scope>NUCLEOTIDE SEQUENCE [LARGE SCALE GENOMIC DNA]</scope>
    <source>
        <strain evidence="2">PCC 7822</strain>
    </source>
</reference>
<dbReference type="STRING" id="497965.Cyan7822_0923"/>
<accession>E0UD57</accession>
<protein>
    <submittedName>
        <fullName evidence="1">Uncharacterized protein</fullName>
    </submittedName>
</protein>
<keyword evidence="2" id="KW-1185">Reference proteome</keyword>
<organism evidence="1 2">
    <name type="scientific">Gloeothece verrucosa (strain PCC 7822)</name>
    <name type="common">Cyanothece sp. (strain PCC 7822)</name>
    <dbReference type="NCBI Taxonomy" id="497965"/>
    <lineage>
        <taxon>Bacteria</taxon>
        <taxon>Bacillati</taxon>
        <taxon>Cyanobacteriota</taxon>
        <taxon>Cyanophyceae</taxon>
        <taxon>Oscillatoriophycideae</taxon>
        <taxon>Chroococcales</taxon>
        <taxon>Aphanothecaceae</taxon>
        <taxon>Gloeothece</taxon>
        <taxon>Gloeothece verrucosa</taxon>
    </lineage>
</organism>